<dbReference type="EMBL" id="WIBF01000001">
    <property type="protein sequence ID" value="MQQ07227.1"/>
    <property type="molecule type" value="Genomic_DNA"/>
</dbReference>
<dbReference type="AlphaFoldDB" id="A0A843YEE6"/>
<proteinExistence type="predicted"/>
<evidence type="ECO:0000256" key="1">
    <source>
        <dbReference type="SAM" id="SignalP"/>
    </source>
</evidence>
<gene>
    <name evidence="2" type="ORF">GFB49_02045</name>
</gene>
<feature type="chain" id="PRO_5032912379" description="Lipoprotein" evidence="1">
    <location>
        <begin position="23"/>
        <end position="191"/>
    </location>
</feature>
<reference evidence="2 3" key="1">
    <citation type="submission" date="2019-10" db="EMBL/GenBank/DDBJ databases">
        <title>Epibacterium sp. nov., isolated from seawater.</title>
        <authorList>
            <person name="Zhang X."/>
            <person name="Li N."/>
        </authorList>
    </citation>
    <scope>NUCLEOTIDE SEQUENCE [LARGE SCALE GENOMIC DNA]</scope>
    <source>
        <strain evidence="2 3">SM1979</strain>
    </source>
</reference>
<dbReference type="RefSeq" id="WP_153214128.1">
    <property type="nucleotide sequence ID" value="NZ_WIBF01000001.1"/>
</dbReference>
<evidence type="ECO:0000313" key="2">
    <source>
        <dbReference type="EMBL" id="MQQ07227.1"/>
    </source>
</evidence>
<comment type="caution">
    <text evidence="2">The sequence shown here is derived from an EMBL/GenBank/DDBJ whole genome shotgun (WGS) entry which is preliminary data.</text>
</comment>
<evidence type="ECO:0000313" key="3">
    <source>
        <dbReference type="Proteomes" id="UP000444174"/>
    </source>
</evidence>
<feature type="signal peptide" evidence="1">
    <location>
        <begin position="1"/>
        <end position="22"/>
    </location>
</feature>
<dbReference type="Proteomes" id="UP000444174">
    <property type="component" value="Unassembled WGS sequence"/>
</dbReference>
<accession>A0A843YEE6</accession>
<protein>
    <recommendedName>
        <fullName evidence="4">Lipoprotein</fullName>
    </recommendedName>
</protein>
<evidence type="ECO:0008006" key="4">
    <source>
        <dbReference type="Google" id="ProtNLM"/>
    </source>
</evidence>
<organism evidence="2 3">
    <name type="scientific">Tritonibacter litoralis</name>
    <dbReference type="NCBI Taxonomy" id="2662264"/>
    <lineage>
        <taxon>Bacteria</taxon>
        <taxon>Pseudomonadati</taxon>
        <taxon>Pseudomonadota</taxon>
        <taxon>Alphaproteobacteria</taxon>
        <taxon>Rhodobacterales</taxon>
        <taxon>Paracoccaceae</taxon>
        <taxon>Tritonibacter</taxon>
    </lineage>
</organism>
<sequence>MSYPAGAAVLAFCLLAACNPVAPVDTPPVTVAIKNPGINNKRITGFQEVTIRSYVPGEGVEQFDRALGPSPDERVEIKHAKCVIETAEFILTFTTPRALALPKFTSRPTRGTLKCVQGDLQGGVSISPVPNTPVFGHPTPTGLLVAALTARIAANRDVWVYSIPQITLYPDSESPAEYAPFPTEDPAPAAP</sequence>
<keyword evidence="3" id="KW-1185">Reference proteome</keyword>
<name>A0A843YEE6_9RHOB</name>
<keyword evidence="1" id="KW-0732">Signal</keyword>